<protein>
    <submittedName>
        <fullName evidence="1">Uncharacterized protein</fullName>
    </submittedName>
</protein>
<dbReference type="Proteomes" id="UP000283587">
    <property type="component" value="Unassembled WGS sequence"/>
</dbReference>
<accession>A0A419A6P2</accession>
<organism evidence="1 2">
    <name type="scientific">Paracoccus siganidrum</name>
    <dbReference type="NCBI Taxonomy" id="1276757"/>
    <lineage>
        <taxon>Bacteria</taxon>
        <taxon>Pseudomonadati</taxon>
        <taxon>Pseudomonadota</taxon>
        <taxon>Alphaproteobacteria</taxon>
        <taxon>Rhodobacterales</taxon>
        <taxon>Paracoccaceae</taxon>
        <taxon>Paracoccus</taxon>
    </lineage>
</organism>
<dbReference type="AlphaFoldDB" id="A0A419A6P2"/>
<evidence type="ECO:0000313" key="2">
    <source>
        <dbReference type="Proteomes" id="UP000283587"/>
    </source>
</evidence>
<comment type="caution">
    <text evidence="1">The sequence shown here is derived from an EMBL/GenBank/DDBJ whole genome shotgun (WGS) entry which is preliminary data.</text>
</comment>
<gene>
    <name evidence="1" type="ORF">D3P05_10820</name>
</gene>
<sequence>MLVRGDECETGFDLPQSRDSCATAQLTATRRPCPLVPLTELARGDLAAGQDATGDGMLRAGRAEEHQMRAAEGAGFQIGTHHTSPLSMASHSGMVTVAVPPCPISTST</sequence>
<dbReference type="EMBL" id="QZEW01000039">
    <property type="protein sequence ID" value="RJL15296.1"/>
    <property type="molecule type" value="Genomic_DNA"/>
</dbReference>
<reference evidence="2" key="1">
    <citation type="submission" date="2018-09" db="EMBL/GenBank/DDBJ databases">
        <title>Paracoccus onubensis nov. sp. a moderate halophilic bacterium isolated from Gruta de las Maravillas (Aracena, Spain).</title>
        <authorList>
            <person name="Jurado V."/>
            <person name="Gutierrez-Patricio S."/>
            <person name="Gonzalez-Pimentel J.L."/>
            <person name="Miller A.Z."/>
            <person name="Laiz L."/>
            <person name="Saiz-Jimenez C."/>
        </authorList>
    </citation>
    <scope>NUCLEOTIDE SEQUENCE [LARGE SCALE GENOMIC DNA]</scope>
    <source>
        <strain evidence="2">DSM 26381</strain>
    </source>
</reference>
<evidence type="ECO:0000313" key="1">
    <source>
        <dbReference type="EMBL" id="RJL15296.1"/>
    </source>
</evidence>
<name>A0A419A6P2_9RHOB</name>
<keyword evidence="2" id="KW-1185">Reference proteome</keyword>
<proteinExistence type="predicted"/>